<protein>
    <submittedName>
        <fullName evidence="3">Uncharacterized protein</fullName>
    </submittedName>
</protein>
<dbReference type="EMBL" id="JARGDH010000002">
    <property type="protein sequence ID" value="KAL0274983.1"/>
    <property type="molecule type" value="Genomic_DNA"/>
</dbReference>
<evidence type="ECO:0000256" key="2">
    <source>
        <dbReference type="SAM" id="SignalP"/>
    </source>
</evidence>
<name>A0AAW2HZW5_9NEOP</name>
<feature type="region of interest" description="Disordered" evidence="1">
    <location>
        <begin position="105"/>
        <end position="124"/>
    </location>
</feature>
<proteinExistence type="predicted"/>
<dbReference type="AlphaFoldDB" id="A0AAW2HZW5"/>
<sequence>MIARMKWLTILIHHLILLDIALALALAGNKADPKENPISEAATTKTTLTTTTTSSSTTTQAPVKVADAKENSKKPLETTSKQSETLEKPLPKKRGAIEYLYHSQGLNADDNGYDPEEPTPEEIFSGSRSDVVERPYFRYDDSAFVNDDGYFENDGRRKRTAMFDGMYNRPQEYSNPDVELSPEEIMQLLSLLEERRLYGAPVQSQWPDYDNTIDSIEADMRDEDIYRPRPGNRFDDLYDSNVDRYPTGMKRFMVTRRRRSNFLGNPKLKVPVLRRAIL</sequence>
<gene>
    <name evidence="3" type="ORF">PYX00_002984</name>
</gene>
<feature type="compositionally biased region" description="Low complexity" evidence="1">
    <location>
        <begin position="43"/>
        <end position="59"/>
    </location>
</feature>
<evidence type="ECO:0000256" key="1">
    <source>
        <dbReference type="SAM" id="MobiDB-lite"/>
    </source>
</evidence>
<reference evidence="3" key="1">
    <citation type="journal article" date="2024" name="Gigascience">
        <title>Chromosome-level genome of the poultry shaft louse Menopon gallinae provides insight into the host-switching and adaptive evolution of parasitic lice.</title>
        <authorList>
            <person name="Xu Y."/>
            <person name="Ma L."/>
            <person name="Liu S."/>
            <person name="Liang Y."/>
            <person name="Liu Q."/>
            <person name="He Z."/>
            <person name="Tian L."/>
            <person name="Duan Y."/>
            <person name="Cai W."/>
            <person name="Li H."/>
            <person name="Song F."/>
        </authorList>
    </citation>
    <scope>NUCLEOTIDE SEQUENCE</scope>
    <source>
        <strain evidence="3">Cailab_2023a</strain>
    </source>
</reference>
<keyword evidence="2" id="KW-0732">Signal</keyword>
<organism evidence="3">
    <name type="scientific">Menopon gallinae</name>
    <name type="common">poultry shaft louse</name>
    <dbReference type="NCBI Taxonomy" id="328185"/>
    <lineage>
        <taxon>Eukaryota</taxon>
        <taxon>Metazoa</taxon>
        <taxon>Ecdysozoa</taxon>
        <taxon>Arthropoda</taxon>
        <taxon>Hexapoda</taxon>
        <taxon>Insecta</taxon>
        <taxon>Pterygota</taxon>
        <taxon>Neoptera</taxon>
        <taxon>Paraneoptera</taxon>
        <taxon>Psocodea</taxon>
        <taxon>Troctomorpha</taxon>
        <taxon>Phthiraptera</taxon>
        <taxon>Amblycera</taxon>
        <taxon>Menoponidae</taxon>
        <taxon>Menopon</taxon>
    </lineage>
</organism>
<accession>A0AAW2HZW5</accession>
<feature type="region of interest" description="Disordered" evidence="1">
    <location>
        <begin position="31"/>
        <end position="89"/>
    </location>
</feature>
<comment type="caution">
    <text evidence="3">The sequence shown here is derived from an EMBL/GenBank/DDBJ whole genome shotgun (WGS) entry which is preliminary data.</text>
</comment>
<feature type="compositionally biased region" description="Acidic residues" evidence="1">
    <location>
        <begin position="111"/>
        <end position="120"/>
    </location>
</feature>
<feature type="chain" id="PRO_5043788993" evidence="2">
    <location>
        <begin position="24"/>
        <end position="278"/>
    </location>
</feature>
<feature type="signal peptide" evidence="2">
    <location>
        <begin position="1"/>
        <end position="23"/>
    </location>
</feature>
<feature type="compositionally biased region" description="Basic and acidic residues" evidence="1">
    <location>
        <begin position="66"/>
        <end position="76"/>
    </location>
</feature>
<evidence type="ECO:0000313" key="3">
    <source>
        <dbReference type="EMBL" id="KAL0274983.1"/>
    </source>
</evidence>